<proteinExistence type="predicted"/>
<sequence length="38" mass="3987">MCMAISGSKMGGIGAFSDATHTALLRQGLCLQLLHHCI</sequence>
<reference evidence="1" key="2">
    <citation type="journal article" date="2015" name="Fish Shellfish Immunol.">
        <title>Early steps in the European eel (Anguilla anguilla)-Vibrio vulnificus interaction in the gills: Role of the RtxA13 toxin.</title>
        <authorList>
            <person name="Callol A."/>
            <person name="Pajuelo D."/>
            <person name="Ebbesson L."/>
            <person name="Teles M."/>
            <person name="MacKenzie S."/>
            <person name="Amaro C."/>
        </authorList>
    </citation>
    <scope>NUCLEOTIDE SEQUENCE</scope>
</reference>
<reference evidence="1" key="1">
    <citation type="submission" date="2014-11" db="EMBL/GenBank/DDBJ databases">
        <authorList>
            <person name="Amaro Gonzalez C."/>
        </authorList>
    </citation>
    <scope>NUCLEOTIDE SEQUENCE</scope>
</reference>
<accession>A0A0E9PB46</accession>
<dbReference type="EMBL" id="GBXM01107494">
    <property type="protein sequence ID" value="JAH01083.1"/>
    <property type="molecule type" value="Transcribed_RNA"/>
</dbReference>
<protein>
    <submittedName>
        <fullName evidence="1">Uncharacterized protein</fullName>
    </submittedName>
</protein>
<evidence type="ECO:0000313" key="1">
    <source>
        <dbReference type="EMBL" id="JAH01083.1"/>
    </source>
</evidence>
<dbReference type="AlphaFoldDB" id="A0A0E9PB46"/>
<organism evidence="1">
    <name type="scientific">Anguilla anguilla</name>
    <name type="common">European freshwater eel</name>
    <name type="synonym">Muraena anguilla</name>
    <dbReference type="NCBI Taxonomy" id="7936"/>
    <lineage>
        <taxon>Eukaryota</taxon>
        <taxon>Metazoa</taxon>
        <taxon>Chordata</taxon>
        <taxon>Craniata</taxon>
        <taxon>Vertebrata</taxon>
        <taxon>Euteleostomi</taxon>
        <taxon>Actinopterygii</taxon>
        <taxon>Neopterygii</taxon>
        <taxon>Teleostei</taxon>
        <taxon>Anguilliformes</taxon>
        <taxon>Anguillidae</taxon>
        <taxon>Anguilla</taxon>
    </lineage>
</organism>
<name>A0A0E9PB46_ANGAN</name>